<reference evidence="2" key="1">
    <citation type="submission" date="2021-03" db="EMBL/GenBank/DDBJ databases">
        <title>Alkalibacter marinus sp. nov., isolated from tidal flat sediment.</title>
        <authorList>
            <person name="Namirimu T."/>
            <person name="Yang J.-A."/>
            <person name="Yang S.-H."/>
            <person name="Kim Y.-J."/>
            <person name="Kwon K.K."/>
        </authorList>
    </citation>
    <scope>NUCLEOTIDE SEQUENCE</scope>
    <source>
        <strain evidence="2">ES005</strain>
    </source>
</reference>
<organism evidence="2 3">
    <name type="scientific">Alkalibacter rhizosphaerae</name>
    <dbReference type="NCBI Taxonomy" id="2815577"/>
    <lineage>
        <taxon>Bacteria</taxon>
        <taxon>Bacillati</taxon>
        <taxon>Bacillota</taxon>
        <taxon>Clostridia</taxon>
        <taxon>Eubacteriales</taxon>
        <taxon>Eubacteriaceae</taxon>
        <taxon>Alkalibacter</taxon>
    </lineage>
</organism>
<proteinExistence type="predicted"/>
<evidence type="ECO:0000313" key="2">
    <source>
        <dbReference type="EMBL" id="QSX08167.1"/>
    </source>
</evidence>
<accession>A0A975AH78</accession>
<evidence type="ECO:0000313" key="3">
    <source>
        <dbReference type="Proteomes" id="UP000663499"/>
    </source>
</evidence>
<dbReference type="KEGG" id="alka:J0B03_10240"/>
<evidence type="ECO:0000256" key="1">
    <source>
        <dbReference type="SAM" id="MobiDB-lite"/>
    </source>
</evidence>
<dbReference type="RefSeq" id="WP_207299509.1">
    <property type="nucleotide sequence ID" value="NZ_CP071444.1"/>
</dbReference>
<protein>
    <submittedName>
        <fullName evidence="2">Uncharacterized protein</fullName>
    </submittedName>
</protein>
<name>A0A975AH78_9FIRM</name>
<feature type="region of interest" description="Disordered" evidence="1">
    <location>
        <begin position="23"/>
        <end position="53"/>
    </location>
</feature>
<sequence length="53" mass="6723">MERNIFRQQFDFEEDDYDKWSRMTSKKKKDDCFTNKSTKRKPEFDYEEDPYEP</sequence>
<keyword evidence="3" id="KW-1185">Reference proteome</keyword>
<gene>
    <name evidence="2" type="ORF">J0B03_10240</name>
</gene>
<dbReference type="Proteomes" id="UP000663499">
    <property type="component" value="Chromosome"/>
</dbReference>
<dbReference type="EMBL" id="CP071444">
    <property type="protein sequence ID" value="QSX08167.1"/>
    <property type="molecule type" value="Genomic_DNA"/>
</dbReference>
<dbReference type="AlphaFoldDB" id="A0A975AH78"/>